<dbReference type="GO" id="GO:0000160">
    <property type="term" value="P:phosphorelay signal transduction system"/>
    <property type="evidence" value="ECO:0007669"/>
    <property type="project" value="InterPro"/>
</dbReference>
<protein>
    <submittedName>
        <fullName evidence="3">Response regulator</fullName>
    </submittedName>
</protein>
<dbReference type="InterPro" id="IPR001789">
    <property type="entry name" value="Sig_transdc_resp-reg_receiver"/>
</dbReference>
<dbReference type="SUPFAM" id="SSF52172">
    <property type="entry name" value="CheY-like"/>
    <property type="match status" value="1"/>
</dbReference>
<dbReference type="Gene3D" id="3.40.50.2300">
    <property type="match status" value="1"/>
</dbReference>
<feature type="domain" description="Response regulatory" evidence="2">
    <location>
        <begin position="9"/>
        <end position="134"/>
    </location>
</feature>
<dbReference type="PANTHER" id="PTHR44520:SF1">
    <property type="entry name" value="TWO-COMPONENT SYSTEM REGULATORY PROTEIN"/>
    <property type="match status" value="1"/>
</dbReference>
<dbReference type="Proteomes" id="UP000526501">
    <property type="component" value="Unassembled WGS sequence"/>
</dbReference>
<keyword evidence="4" id="KW-1185">Reference proteome</keyword>
<evidence type="ECO:0000256" key="1">
    <source>
        <dbReference type="PROSITE-ProRule" id="PRU00169"/>
    </source>
</evidence>
<comment type="caution">
    <text evidence="3">The sequence shown here is derived from an EMBL/GenBank/DDBJ whole genome shotgun (WGS) entry which is preliminary data.</text>
</comment>
<reference evidence="3 4" key="1">
    <citation type="submission" date="2020-07" db="EMBL/GenBank/DDBJ databases">
        <authorList>
            <person name="Feng X."/>
        </authorList>
    </citation>
    <scope>NUCLEOTIDE SEQUENCE [LARGE SCALE GENOMIC DNA]</scope>
    <source>
        <strain evidence="3 4">JCM23202</strain>
    </source>
</reference>
<dbReference type="CDD" id="cd17557">
    <property type="entry name" value="REC_Rcp-like"/>
    <property type="match status" value="1"/>
</dbReference>
<dbReference type="EMBL" id="JACHVC010000006">
    <property type="protein sequence ID" value="MBC2605275.1"/>
    <property type="molecule type" value="Genomic_DNA"/>
</dbReference>
<dbReference type="Pfam" id="PF00072">
    <property type="entry name" value="Response_reg"/>
    <property type="match status" value="1"/>
</dbReference>
<dbReference type="PROSITE" id="PS50110">
    <property type="entry name" value="RESPONSE_REGULATORY"/>
    <property type="match status" value="1"/>
</dbReference>
<sequence length="152" mass="17234">MTDTIRAIEILLVEDNEADIRLTQIALDRSNLEHNLNVVKDGEQAIAYLKGEEGYDERVEPDLVLLDLNLPKVNGSEVLKDIRATEALKDLPVIVLTTSDADKDIFESYELHANCYLTKPDSLNRFMDVVEMIKDFWTKANTPQTDEVKLAD</sequence>
<dbReference type="SMART" id="SM00448">
    <property type="entry name" value="REC"/>
    <property type="match status" value="1"/>
</dbReference>
<feature type="modified residue" description="4-aspartylphosphate" evidence="1">
    <location>
        <position position="67"/>
    </location>
</feature>
<keyword evidence="1" id="KW-0597">Phosphoprotein</keyword>
<gene>
    <name evidence="3" type="ORF">H5P27_04380</name>
</gene>
<dbReference type="AlphaFoldDB" id="A0A7X1B447"/>
<name>A0A7X1B447_9BACT</name>
<accession>A0A7X1B447</accession>
<dbReference type="InterPro" id="IPR052893">
    <property type="entry name" value="TCS_response_regulator"/>
</dbReference>
<proteinExistence type="predicted"/>
<dbReference type="RefSeq" id="WP_185659159.1">
    <property type="nucleotide sequence ID" value="NZ_CAWPOO010000006.1"/>
</dbReference>
<evidence type="ECO:0000313" key="3">
    <source>
        <dbReference type="EMBL" id="MBC2605275.1"/>
    </source>
</evidence>
<evidence type="ECO:0000259" key="2">
    <source>
        <dbReference type="PROSITE" id="PS50110"/>
    </source>
</evidence>
<organism evidence="3 4">
    <name type="scientific">Pelagicoccus albus</name>
    <dbReference type="NCBI Taxonomy" id="415222"/>
    <lineage>
        <taxon>Bacteria</taxon>
        <taxon>Pseudomonadati</taxon>
        <taxon>Verrucomicrobiota</taxon>
        <taxon>Opitutia</taxon>
        <taxon>Puniceicoccales</taxon>
        <taxon>Pelagicoccaceae</taxon>
        <taxon>Pelagicoccus</taxon>
    </lineage>
</organism>
<dbReference type="InterPro" id="IPR011006">
    <property type="entry name" value="CheY-like_superfamily"/>
</dbReference>
<dbReference type="PANTHER" id="PTHR44520">
    <property type="entry name" value="RESPONSE REGULATOR RCP1-RELATED"/>
    <property type="match status" value="1"/>
</dbReference>
<evidence type="ECO:0000313" key="4">
    <source>
        <dbReference type="Proteomes" id="UP000526501"/>
    </source>
</evidence>